<proteinExistence type="predicted"/>
<evidence type="ECO:0000313" key="2">
    <source>
        <dbReference type="EMBL" id="RRT68098.1"/>
    </source>
</evidence>
<dbReference type="EMBL" id="AMZH03004807">
    <property type="protein sequence ID" value="RRT68098.1"/>
    <property type="molecule type" value="Genomic_DNA"/>
</dbReference>
<name>A0A426ZVT5_ENSVE</name>
<feature type="region of interest" description="Disordered" evidence="1">
    <location>
        <begin position="163"/>
        <end position="202"/>
    </location>
</feature>
<organism evidence="2 3">
    <name type="scientific">Ensete ventricosum</name>
    <name type="common">Abyssinian banana</name>
    <name type="synonym">Musa ensete</name>
    <dbReference type="NCBI Taxonomy" id="4639"/>
    <lineage>
        <taxon>Eukaryota</taxon>
        <taxon>Viridiplantae</taxon>
        <taxon>Streptophyta</taxon>
        <taxon>Embryophyta</taxon>
        <taxon>Tracheophyta</taxon>
        <taxon>Spermatophyta</taxon>
        <taxon>Magnoliopsida</taxon>
        <taxon>Liliopsida</taxon>
        <taxon>Zingiberales</taxon>
        <taxon>Musaceae</taxon>
        <taxon>Ensete</taxon>
    </lineage>
</organism>
<dbReference type="Proteomes" id="UP000287651">
    <property type="component" value="Unassembled WGS sequence"/>
</dbReference>
<gene>
    <name evidence="2" type="ORF">B296_00038629</name>
</gene>
<feature type="compositionally biased region" description="Basic and acidic residues" evidence="1">
    <location>
        <begin position="170"/>
        <end position="179"/>
    </location>
</feature>
<comment type="caution">
    <text evidence="2">The sequence shown here is derived from an EMBL/GenBank/DDBJ whole genome shotgun (WGS) entry which is preliminary data.</text>
</comment>
<feature type="compositionally biased region" description="Basic and acidic residues" evidence="1">
    <location>
        <begin position="187"/>
        <end position="202"/>
    </location>
</feature>
<sequence length="202" mass="23591">MMAHPDLKKKWRKMKMIKKKKKKKKREREREVGLCWIRNNRYINWRRRKRRREKRRKAIKRRRGRSIKFADGRSRSSGRKQRNPQRLGCWFATRVRLPTGWPTRRVCRLPRTRTRVALGRGVGTRLNREGRVGPGIAVSSNGTRRGPIVAYATLLTANPAAVISSSHPSGSREGEEAMRAWRNYSGRSEERHVEGGIRGRGT</sequence>
<reference evidence="2 3" key="1">
    <citation type="journal article" date="2014" name="Agronomy (Basel)">
        <title>A Draft Genome Sequence for Ensete ventricosum, the Drought-Tolerant Tree Against Hunger.</title>
        <authorList>
            <person name="Harrison J."/>
            <person name="Moore K.A."/>
            <person name="Paszkiewicz K."/>
            <person name="Jones T."/>
            <person name="Grant M."/>
            <person name="Ambacheew D."/>
            <person name="Muzemil S."/>
            <person name="Studholme D.J."/>
        </authorList>
    </citation>
    <scope>NUCLEOTIDE SEQUENCE [LARGE SCALE GENOMIC DNA]</scope>
</reference>
<feature type="region of interest" description="Disordered" evidence="1">
    <location>
        <begin position="1"/>
        <end position="30"/>
    </location>
</feature>
<protein>
    <submittedName>
        <fullName evidence="2">Uncharacterized protein</fullName>
    </submittedName>
</protein>
<feature type="region of interest" description="Disordered" evidence="1">
    <location>
        <begin position="48"/>
        <end position="85"/>
    </location>
</feature>
<feature type="compositionally biased region" description="Basic residues" evidence="1">
    <location>
        <begin position="48"/>
        <end position="66"/>
    </location>
</feature>
<evidence type="ECO:0000256" key="1">
    <source>
        <dbReference type="SAM" id="MobiDB-lite"/>
    </source>
</evidence>
<accession>A0A426ZVT5</accession>
<dbReference type="AlphaFoldDB" id="A0A426ZVT5"/>
<feature type="compositionally biased region" description="Basic residues" evidence="1">
    <location>
        <begin position="9"/>
        <end position="27"/>
    </location>
</feature>
<evidence type="ECO:0000313" key="3">
    <source>
        <dbReference type="Proteomes" id="UP000287651"/>
    </source>
</evidence>